<dbReference type="OrthoDB" id="5816227at2"/>
<feature type="domain" description="C-type lysozyme inhibitor" evidence="5">
    <location>
        <begin position="29"/>
        <end position="91"/>
    </location>
</feature>
<evidence type="ECO:0000256" key="4">
    <source>
        <dbReference type="ARBA" id="ARBA00023288"/>
    </source>
</evidence>
<evidence type="ECO:0000256" key="2">
    <source>
        <dbReference type="ARBA" id="ARBA00023136"/>
    </source>
</evidence>
<keyword evidence="1" id="KW-0732">Signal</keyword>
<keyword evidence="3" id="KW-0564">Palmitate</keyword>
<dbReference type="InterPro" id="IPR018660">
    <property type="entry name" value="MliC"/>
</dbReference>
<organism evidence="6 7">
    <name type="scientific">Photobacterium marinum</name>
    <dbReference type="NCBI Taxonomy" id="1056511"/>
    <lineage>
        <taxon>Bacteria</taxon>
        <taxon>Pseudomonadati</taxon>
        <taxon>Pseudomonadota</taxon>
        <taxon>Gammaproteobacteria</taxon>
        <taxon>Vibrionales</taxon>
        <taxon>Vibrionaceae</taxon>
        <taxon>Photobacterium</taxon>
    </lineage>
</organism>
<dbReference type="PATRIC" id="fig|1056511.3.peg.4591"/>
<evidence type="ECO:0000313" key="6">
    <source>
        <dbReference type="EMBL" id="ELR63484.1"/>
    </source>
</evidence>
<dbReference type="AlphaFoldDB" id="L8J7B5"/>
<dbReference type="RefSeq" id="WP_007470686.1">
    <property type="nucleotide sequence ID" value="NZ_AMZO01000040.1"/>
</dbReference>
<dbReference type="EMBL" id="AMZO01000040">
    <property type="protein sequence ID" value="ELR63484.1"/>
    <property type="molecule type" value="Genomic_DNA"/>
</dbReference>
<name>L8J7B5_9GAMM</name>
<dbReference type="PROSITE" id="PS51257">
    <property type="entry name" value="PROKAR_LIPOPROTEIN"/>
    <property type="match status" value="1"/>
</dbReference>
<dbReference type="Gene3D" id="2.40.128.200">
    <property type="match status" value="1"/>
</dbReference>
<evidence type="ECO:0000256" key="3">
    <source>
        <dbReference type="ARBA" id="ARBA00023139"/>
    </source>
</evidence>
<keyword evidence="4" id="KW-0449">Lipoprotein</keyword>
<protein>
    <recommendedName>
        <fullName evidence="5">C-type lysozyme inhibitor domain-containing protein</fullName>
    </recommendedName>
</protein>
<evidence type="ECO:0000313" key="7">
    <source>
        <dbReference type="Proteomes" id="UP000011134"/>
    </source>
</evidence>
<evidence type="ECO:0000256" key="1">
    <source>
        <dbReference type="ARBA" id="ARBA00022729"/>
    </source>
</evidence>
<dbReference type="InterPro" id="IPR036328">
    <property type="entry name" value="MliC_sf"/>
</dbReference>
<comment type="caution">
    <text evidence="6">The sequence shown here is derived from an EMBL/GenBank/DDBJ whole genome shotgun (WGS) entry which is preliminary data.</text>
</comment>
<gene>
    <name evidence="6" type="ORF">C942_03777</name>
</gene>
<keyword evidence="7" id="KW-1185">Reference proteome</keyword>
<dbReference type="Proteomes" id="UP000011134">
    <property type="component" value="Unassembled WGS sequence"/>
</dbReference>
<evidence type="ECO:0000259" key="5">
    <source>
        <dbReference type="Pfam" id="PF09864"/>
    </source>
</evidence>
<accession>L8J7B5</accession>
<proteinExistence type="predicted"/>
<sequence length="101" mass="11496">MKKIYLAVTMGILAGCTVDQSYFPVEIIYDCQQGQYFAVTYPAAESVEITYLNKTRTLERQRSASGAQYRDIEGVTYLYTKGDEAMLEWDEVRLEGCAARE</sequence>
<keyword evidence="2" id="KW-0472">Membrane</keyword>
<dbReference type="SUPFAM" id="SSF141488">
    <property type="entry name" value="YdhA-like"/>
    <property type="match status" value="1"/>
</dbReference>
<reference evidence="6 7" key="1">
    <citation type="submission" date="2012-12" db="EMBL/GenBank/DDBJ databases">
        <title>Genome Assembly of Photobacterium sp. AK15.</title>
        <authorList>
            <person name="Khatri I."/>
            <person name="Vaidya B."/>
            <person name="Srinivas T.N.R."/>
            <person name="Subramanian S."/>
            <person name="Pinnaka A."/>
        </authorList>
    </citation>
    <scope>NUCLEOTIDE SEQUENCE [LARGE SCALE GENOMIC DNA]</scope>
    <source>
        <strain evidence="6 7">AK15</strain>
    </source>
</reference>
<dbReference type="Pfam" id="PF09864">
    <property type="entry name" value="MliC"/>
    <property type="match status" value="1"/>
</dbReference>